<accession>A0A143FIX5</accession>
<gene>
    <name evidence="2" type="ORF">JUGLONE_216</name>
</gene>
<protein>
    <submittedName>
        <fullName evidence="2">Uncharacterized protein</fullName>
    </submittedName>
</protein>
<evidence type="ECO:0000313" key="2">
    <source>
        <dbReference type="EMBL" id="AMW61592.1"/>
    </source>
</evidence>
<feature type="coiled-coil region" evidence="1">
    <location>
        <begin position="88"/>
        <end position="124"/>
    </location>
</feature>
<reference evidence="3" key="1">
    <citation type="submission" date="2016-02" db="EMBL/GenBank/DDBJ databases">
        <authorList>
            <person name="Mokah H."/>
            <person name="Prakash A."/>
            <person name="Horton L."/>
            <person name="Cochran E."/>
            <person name="Foltz S."/>
            <person name="Olszewski N."/>
            <person name="Jeyasankar M."/>
            <person name="Sehgal N."/>
            <person name="Miller A."/>
            <person name="Luong A."/>
            <person name="Miller R."/>
            <person name="Afzal A."/>
            <person name="Dandamudi K."/>
            <person name="Yoo S."/>
            <person name="Shi R."/>
            <person name="Carvalho R."/>
            <person name="Koparde V.N."/>
            <person name="Lee V."/>
            <person name="Buck G."/>
            <person name="Serrano M.G."/>
            <person name="Johnson A."/>
        </authorList>
    </citation>
    <scope>NUCLEOTIDE SEQUENCE [LARGE SCALE GENOMIC DNA]</scope>
</reference>
<keyword evidence="1" id="KW-0175">Coiled coil</keyword>
<dbReference type="EMBL" id="KU737345">
    <property type="protein sequence ID" value="AMW61592.1"/>
    <property type="molecule type" value="Genomic_DNA"/>
</dbReference>
<dbReference type="Proteomes" id="UP000225977">
    <property type="component" value="Segment"/>
</dbReference>
<name>A0A143FIX5_9CAUD</name>
<evidence type="ECO:0000313" key="3">
    <source>
        <dbReference type="Proteomes" id="UP000225977"/>
    </source>
</evidence>
<sequence>MTNSNDAVVLQLQVKVEEKKKKLAALKKGRHTSTTKCMLEWEGKNINFNVAGKDELTFLLVKIHALFVAADDLLLEDFGDTKVQGHSLDEWIQDIKGKIKEKDILNEEQQVKAIEKKLDTMLSTEKKTELELAKFAELLK</sequence>
<proteinExistence type="predicted"/>
<evidence type="ECO:0000256" key="1">
    <source>
        <dbReference type="SAM" id="Coils"/>
    </source>
</evidence>
<organism evidence="2 3">
    <name type="scientific">Bacillus phage Juglone</name>
    <dbReference type="NCBI Taxonomy" id="1805949"/>
    <lineage>
        <taxon>Viruses</taxon>
        <taxon>Duplodnaviria</taxon>
        <taxon>Heunggongvirae</taxon>
        <taxon>Uroviricota</taxon>
        <taxon>Caudoviricetes</taxon>
        <taxon>Herelleviridae</taxon>
        <taxon>Bastillevirinae</taxon>
        <taxon>Bequatrovirus</taxon>
        <taxon>Bequatrovirus troll</taxon>
    </lineage>
</organism>